<feature type="transmembrane region" description="Helical" evidence="1">
    <location>
        <begin position="98"/>
        <end position="119"/>
    </location>
</feature>
<dbReference type="EMBL" id="QNRR01000006">
    <property type="protein sequence ID" value="RBP42300.1"/>
    <property type="molecule type" value="Genomic_DNA"/>
</dbReference>
<feature type="transmembrane region" description="Helical" evidence="1">
    <location>
        <begin position="243"/>
        <end position="267"/>
    </location>
</feature>
<keyword evidence="1" id="KW-0472">Membrane</keyword>
<evidence type="ECO:0000313" key="3">
    <source>
        <dbReference type="EMBL" id="RBP42300.1"/>
    </source>
</evidence>
<name>A0A366HJL6_9BACT</name>
<organism evidence="3 4">
    <name type="scientific">Roseimicrobium gellanilyticum</name>
    <dbReference type="NCBI Taxonomy" id="748857"/>
    <lineage>
        <taxon>Bacteria</taxon>
        <taxon>Pseudomonadati</taxon>
        <taxon>Verrucomicrobiota</taxon>
        <taxon>Verrucomicrobiia</taxon>
        <taxon>Verrucomicrobiales</taxon>
        <taxon>Verrucomicrobiaceae</taxon>
        <taxon>Roseimicrobium</taxon>
    </lineage>
</organism>
<dbReference type="RefSeq" id="WP_113959447.1">
    <property type="nucleotide sequence ID" value="NZ_QNRR01000006.1"/>
</dbReference>
<dbReference type="OrthoDB" id="185246at2"/>
<dbReference type="GO" id="GO:0004175">
    <property type="term" value="F:endopeptidase activity"/>
    <property type="evidence" value="ECO:0007669"/>
    <property type="project" value="UniProtKB-ARBA"/>
</dbReference>
<keyword evidence="1" id="KW-1133">Transmembrane helix</keyword>
<evidence type="ECO:0000259" key="2">
    <source>
        <dbReference type="Pfam" id="PF02517"/>
    </source>
</evidence>
<sequence length="323" mass="35274">MPTASKSSSTLLLILGYVLGVLLLGALLAPPLFFAAKSVIQNSPDSALAGVLEGKEFPGYFNRAVLLAAVLGLWPLLKAMRMKWHEVVGETRLSRGAGETALGFLTALAFIAIMGYFCWWAEACRIHPNAKWYNFHKPLLSGFTVSIIEEFLFRGAVLGILCRSLGTRAGLWWTTGIFAFVHFLKPPLDGAIPDASVTWTSGFWVISQLFRGFGRWENFVGEFLLLAAVGWVLGRARQSTGGLWLSIGLHAGWVSGMKYFGGVVFTSKALRDGDFTPWMTQNTCRAIVSPIVGIVPLIAVLLTGAVVLLIVRWRKDGKPSQAR</sequence>
<dbReference type="GO" id="GO:0080120">
    <property type="term" value="P:CAAX-box protein maturation"/>
    <property type="evidence" value="ECO:0007669"/>
    <property type="project" value="UniProtKB-ARBA"/>
</dbReference>
<reference evidence="3 4" key="1">
    <citation type="submission" date="2018-06" db="EMBL/GenBank/DDBJ databases">
        <title>Genomic Encyclopedia of Type Strains, Phase IV (KMG-IV): sequencing the most valuable type-strain genomes for metagenomic binning, comparative biology and taxonomic classification.</title>
        <authorList>
            <person name="Goeker M."/>
        </authorList>
    </citation>
    <scope>NUCLEOTIDE SEQUENCE [LARGE SCALE GENOMIC DNA]</scope>
    <source>
        <strain evidence="3 4">DSM 25532</strain>
    </source>
</reference>
<keyword evidence="4" id="KW-1185">Reference proteome</keyword>
<keyword evidence="3" id="KW-0378">Hydrolase</keyword>
<feature type="transmembrane region" description="Helical" evidence="1">
    <location>
        <begin position="219"/>
        <end position="236"/>
    </location>
</feature>
<keyword evidence="3" id="KW-0645">Protease</keyword>
<evidence type="ECO:0000256" key="1">
    <source>
        <dbReference type="SAM" id="Phobius"/>
    </source>
</evidence>
<feature type="domain" description="CAAX prenyl protease 2/Lysostaphin resistance protein A-like" evidence="2">
    <location>
        <begin position="139"/>
        <end position="253"/>
    </location>
</feature>
<dbReference type="Proteomes" id="UP000253426">
    <property type="component" value="Unassembled WGS sequence"/>
</dbReference>
<feature type="transmembrane region" description="Helical" evidence="1">
    <location>
        <begin position="59"/>
        <end position="77"/>
    </location>
</feature>
<feature type="transmembrane region" description="Helical" evidence="1">
    <location>
        <begin position="139"/>
        <end position="162"/>
    </location>
</feature>
<proteinExistence type="predicted"/>
<evidence type="ECO:0000313" key="4">
    <source>
        <dbReference type="Proteomes" id="UP000253426"/>
    </source>
</evidence>
<accession>A0A366HJL6</accession>
<dbReference type="GO" id="GO:0006508">
    <property type="term" value="P:proteolysis"/>
    <property type="evidence" value="ECO:0007669"/>
    <property type="project" value="UniProtKB-KW"/>
</dbReference>
<feature type="transmembrane region" description="Helical" evidence="1">
    <location>
        <begin position="169"/>
        <end position="184"/>
    </location>
</feature>
<dbReference type="AlphaFoldDB" id="A0A366HJL6"/>
<comment type="caution">
    <text evidence="3">The sequence shown here is derived from an EMBL/GenBank/DDBJ whole genome shotgun (WGS) entry which is preliminary data.</text>
</comment>
<keyword evidence="1" id="KW-0812">Transmembrane</keyword>
<dbReference type="Pfam" id="PF02517">
    <property type="entry name" value="Rce1-like"/>
    <property type="match status" value="1"/>
</dbReference>
<gene>
    <name evidence="3" type="ORF">DES53_1063</name>
</gene>
<protein>
    <submittedName>
        <fullName evidence="3">CAAX prenyl protease-like protein</fullName>
    </submittedName>
</protein>
<feature type="transmembrane region" description="Helical" evidence="1">
    <location>
        <begin position="287"/>
        <end position="311"/>
    </location>
</feature>
<dbReference type="InterPro" id="IPR003675">
    <property type="entry name" value="Rce1/LyrA-like_dom"/>
</dbReference>